<name>A0AAQ4DJP9_AMBAM</name>
<accession>A0AAQ4DJP9</accession>
<dbReference type="AlphaFoldDB" id="A0AAQ4DJP9"/>
<proteinExistence type="predicted"/>
<evidence type="ECO:0000313" key="1">
    <source>
        <dbReference type="EMBL" id="KAK8762689.1"/>
    </source>
</evidence>
<dbReference type="Proteomes" id="UP001321473">
    <property type="component" value="Unassembled WGS sequence"/>
</dbReference>
<gene>
    <name evidence="1" type="ORF">V5799_026039</name>
</gene>
<protein>
    <submittedName>
        <fullName evidence="1">Uncharacterized protein</fullName>
    </submittedName>
</protein>
<keyword evidence="2" id="KW-1185">Reference proteome</keyword>
<comment type="caution">
    <text evidence="1">The sequence shown here is derived from an EMBL/GenBank/DDBJ whole genome shotgun (WGS) entry which is preliminary data.</text>
</comment>
<dbReference type="EMBL" id="JARKHS020029868">
    <property type="protein sequence ID" value="KAK8762689.1"/>
    <property type="molecule type" value="Genomic_DNA"/>
</dbReference>
<organism evidence="1 2">
    <name type="scientific">Amblyomma americanum</name>
    <name type="common">Lone star tick</name>
    <dbReference type="NCBI Taxonomy" id="6943"/>
    <lineage>
        <taxon>Eukaryota</taxon>
        <taxon>Metazoa</taxon>
        <taxon>Ecdysozoa</taxon>
        <taxon>Arthropoda</taxon>
        <taxon>Chelicerata</taxon>
        <taxon>Arachnida</taxon>
        <taxon>Acari</taxon>
        <taxon>Parasitiformes</taxon>
        <taxon>Ixodida</taxon>
        <taxon>Ixodoidea</taxon>
        <taxon>Ixodidae</taxon>
        <taxon>Amblyomminae</taxon>
        <taxon>Amblyomma</taxon>
    </lineage>
</organism>
<sequence>MYKDGRNLLLNPAGFKKDLRVFLDAYNTFKTTAFGIAFAFKNVYQPDVLIAQGHYYSGDNTFAECRVLPPTVVTRPQEANNSYQHDLLLDACGEDLHPGKDLFVTKESVASSVV</sequence>
<reference evidence="1 2" key="1">
    <citation type="journal article" date="2023" name="Arcadia Sci">
        <title>De novo assembly of a long-read Amblyomma americanum tick genome.</title>
        <authorList>
            <person name="Chou S."/>
            <person name="Poskanzer K.E."/>
            <person name="Rollins M."/>
            <person name="Thuy-Boun P.S."/>
        </authorList>
    </citation>
    <scope>NUCLEOTIDE SEQUENCE [LARGE SCALE GENOMIC DNA]</scope>
    <source>
        <strain evidence="1">F_SG_1</strain>
        <tissue evidence="1">Salivary glands</tissue>
    </source>
</reference>
<evidence type="ECO:0000313" key="2">
    <source>
        <dbReference type="Proteomes" id="UP001321473"/>
    </source>
</evidence>